<keyword evidence="3" id="KW-1185">Reference proteome</keyword>
<feature type="compositionally biased region" description="Low complexity" evidence="1">
    <location>
        <begin position="130"/>
        <end position="151"/>
    </location>
</feature>
<feature type="region of interest" description="Disordered" evidence="1">
    <location>
        <begin position="34"/>
        <end position="62"/>
    </location>
</feature>
<evidence type="ECO:0000313" key="2">
    <source>
        <dbReference type="EMBL" id="ROT65608.1"/>
    </source>
</evidence>
<evidence type="ECO:0000256" key="1">
    <source>
        <dbReference type="SAM" id="MobiDB-lite"/>
    </source>
</evidence>
<dbReference type="Proteomes" id="UP000283509">
    <property type="component" value="Unassembled WGS sequence"/>
</dbReference>
<feature type="compositionally biased region" description="Basic and acidic residues" evidence="1">
    <location>
        <begin position="120"/>
        <end position="129"/>
    </location>
</feature>
<reference evidence="2 3" key="1">
    <citation type="submission" date="2018-04" db="EMBL/GenBank/DDBJ databases">
        <authorList>
            <person name="Zhang X."/>
            <person name="Yuan J."/>
            <person name="Li F."/>
            <person name="Xiang J."/>
        </authorList>
    </citation>
    <scope>NUCLEOTIDE SEQUENCE [LARGE SCALE GENOMIC DNA]</scope>
    <source>
        <tissue evidence="2">Muscle</tissue>
    </source>
</reference>
<organism evidence="2 3">
    <name type="scientific">Penaeus vannamei</name>
    <name type="common">Whiteleg shrimp</name>
    <name type="synonym">Litopenaeus vannamei</name>
    <dbReference type="NCBI Taxonomy" id="6689"/>
    <lineage>
        <taxon>Eukaryota</taxon>
        <taxon>Metazoa</taxon>
        <taxon>Ecdysozoa</taxon>
        <taxon>Arthropoda</taxon>
        <taxon>Crustacea</taxon>
        <taxon>Multicrustacea</taxon>
        <taxon>Malacostraca</taxon>
        <taxon>Eumalacostraca</taxon>
        <taxon>Eucarida</taxon>
        <taxon>Decapoda</taxon>
        <taxon>Dendrobranchiata</taxon>
        <taxon>Penaeoidea</taxon>
        <taxon>Penaeidae</taxon>
        <taxon>Penaeus</taxon>
    </lineage>
</organism>
<sequence>MATKTQDLQYGPPNLHGLRRPQDLLTSQYGLRRPQDQLTSPYGPRRTQDAQDLLTPHTGLQGPRYQLYRPLQMPIQYLGVTKFVLMLNRTTTAAMKRRRTSVQPRPAIAQWIDVEMCRREVEKQPRTSDHSSTTGSFSSGRRLRGGLDPPS</sequence>
<feature type="region of interest" description="Disordered" evidence="1">
    <location>
        <begin position="120"/>
        <end position="151"/>
    </location>
</feature>
<gene>
    <name evidence="2" type="ORF">C7M84_016411</name>
</gene>
<feature type="region of interest" description="Disordered" evidence="1">
    <location>
        <begin position="1"/>
        <end position="21"/>
    </location>
</feature>
<dbReference type="EMBL" id="QCYY01003066">
    <property type="protein sequence ID" value="ROT65608.1"/>
    <property type="molecule type" value="Genomic_DNA"/>
</dbReference>
<evidence type="ECO:0000313" key="3">
    <source>
        <dbReference type="Proteomes" id="UP000283509"/>
    </source>
</evidence>
<reference evidence="2 3" key="2">
    <citation type="submission" date="2019-01" db="EMBL/GenBank/DDBJ databases">
        <title>The decoding of complex shrimp genome reveals the adaptation for benthos swimmer, frequently molting mechanism and breeding impact on genome.</title>
        <authorList>
            <person name="Sun Y."/>
            <person name="Gao Y."/>
            <person name="Yu Y."/>
        </authorList>
    </citation>
    <scope>NUCLEOTIDE SEQUENCE [LARGE SCALE GENOMIC DNA]</scope>
    <source>
        <tissue evidence="2">Muscle</tissue>
    </source>
</reference>
<comment type="caution">
    <text evidence="2">The sequence shown here is derived from an EMBL/GenBank/DDBJ whole genome shotgun (WGS) entry which is preliminary data.</text>
</comment>
<protein>
    <submittedName>
        <fullName evidence="2">Uncharacterized protein</fullName>
    </submittedName>
</protein>
<accession>A0A423SMY4</accession>
<proteinExistence type="predicted"/>
<name>A0A423SMY4_PENVA</name>
<dbReference type="AlphaFoldDB" id="A0A423SMY4"/>